<reference evidence="2 3" key="1">
    <citation type="submission" date="2019-04" db="EMBL/GenBank/DDBJ databases">
        <title>Lewinella litorea sp. nov., isolated from a marine sand.</title>
        <authorList>
            <person name="Yoon J.-H."/>
        </authorList>
    </citation>
    <scope>NUCLEOTIDE SEQUENCE [LARGE SCALE GENOMIC DNA]</scope>
    <source>
        <strain evidence="2 3">HSMS-39</strain>
    </source>
</reference>
<organism evidence="2 3">
    <name type="scientific">Neolewinella litorea</name>
    <dbReference type="NCBI Taxonomy" id="2562452"/>
    <lineage>
        <taxon>Bacteria</taxon>
        <taxon>Pseudomonadati</taxon>
        <taxon>Bacteroidota</taxon>
        <taxon>Saprospiria</taxon>
        <taxon>Saprospirales</taxon>
        <taxon>Lewinellaceae</taxon>
        <taxon>Neolewinella</taxon>
    </lineage>
</organism>
<gene>
    <name evidence="2" type="ORF">E4021_08320</name>
</gene>
<feature type="domain" description="Right handed beta helix" evidence="1">
    <location>
        <begin position="264"/>
        <end position="341"/>
    </location>
</feature>
<sequence>MRLLYFLSVLVLLLVACEVDRDFVTGEAVQLRFEADTLSFDTVFTARGSATRQIKVYNDASDPVRIDRIRVAGETGVVFTFNADGTLGPVAEDVVIFAKDSIFIFVEVEVDPTEPEATSPFIAEDRLVFETGDVQRSVVLQAFGQNANYLNGFRRGSFFQPICQDGTFTLPTDLPTVIYGSMFVDSCTLRALAGTRIYFHGGIQRNEVLGGSGIFNDGFIYTLPEGRLEFLGTLEDPVILATDRLEAGYAEARGAYRGLILGPGSRGNRIAYTEIRNSIVGITADSLAEVTVENSRIVNSSGPAITGYQSDLTVRNSLFHSNFSNTIQVLKGGSLLLEHSTLANYGVDASALLIQNFACDDATEQCLAAPFSGVIRNSIISGSRSGELALTDAFEGEQDGFFSLEITNSVVRTDADFLRSNGGLFADFYTEYCRGCYNLQPGDPLYVSVSDDDYHLDSLSVARHLGEFLPALPVDLEGRDRDTVTPDAGALEWQPGS</sequence>
<keyword evidence="3" id="KW-1185">Reference proteome</keyword>
<evidence type="ECO:0000313" key="3">
    <source>
        <dbReference type="Proteomes" id="UP000308528"/>
    </source>
</evidence>
<dbReference type="RefSeq" id="WP_136458259.1">
    <property type="nucleotide sequence ID" value="NZ_SRSF01000002.1"/>
</dbReference>
<dbReference type="SUPFAM" id="SSF51126">
    <property type="entry name" value="Pectin lyase-like"/>
    <property type="match status" value="1"/>
</dbReference>
<dbReference type="Gene3D" id="2.160.20.10">
    <property type="entry name" value="Single-stranded right-handed beta-helix, Pectin lyase-like"/>
    <property type="match status" value="1"/>
</dbReference>
<evidence type="ECO:0000313" key="2">
    <source>
        <dbReference type="EMBL" id="THH40722.1"/>
    </source>
</evidence>
<dbReference type="AlphaFoldDB" id="A0A4S4NLQ1"/>
<dbReference type="EMBL" id="SRSF01000002">
    <property type="protein sequence ID" value="THH40722.1"/>
    <property type="molecule type" value="Genomic_DNA"/>
</dbReference>
<protein>
    <recommendedName>
        <fullName evidence="1">Right handed beta helix domain-containing protein</fullName>
    </recommendedName>
</protein>
<dbReference type="InterPro" id="IPR011050">
    <property type="entry name" value="Pectin_lyase_fold/virulence"/>
</dbReference>
<dbReference type="OrthoDB" id="1111178at2"/>
<comment type="caution">
    <text evidence="2">The sequence shown here is derived from an EMBL/GenBank/DDBJ whole genome shotgun (WGS) entry which is preliminary data.</text>
</comment>
<dbReference type="PROSITE" id="PS51257">
    <property type="entry name" value="PROKAR_LIPOPROTEIN"/>
    <property type="match status" value="1"/>
</dbReference>
<accession>A0A4S4NLQ1</accession>
<dbReference type="InterPro" id="IPR012334">
    <property type="entry name" value="Pectin_lyas_fold"/>
</dbReference>
<proteinExistence type="predicted"/>
<evidence type="ECO:0000259" key="1">
    <source>
        <dbReference type="Pfam" id="PF13229"/>
    </source>
</evidence>
<name>A0A4S4NLQ1_9BACT</name>
<dbReference type="InterPro" id="IPR039448">
    <property type="entry name" value="Beta_helix"/>
</dbReference>
<dbReference type="Proteomes" id="UP000308528">
    <property type="component" value="Unassembled WGS sequence"/>
</dbReference>
<dbReference type="Pfam" id="PF13229">
    <property type="entry name" value="Beta_helix"/>
    <property type="match status" value="1"/>
</dbReference>